<reference evidence="1 2" key="1">
    <citation type="submission" date="2018-01" db="EMBL/GenBank/DDBJ databases">
        <title>Genomic Encyclopedia of Archaeal and Bacterial Type Strains, Phase II (KMG-II): from individual species to whole genera.</title>
        <authorList>
            <person name="Goeker M."/>
        </authorList>
    </citation>
    <scope>NUCLEOTIDE SEQUENCE [LARGE SCALE GENOMIC DNA]</scope>
    <source>
        <strain evidence="1 2">DSM 12048</strain>
    </source>
</reference>
<keyword evidence="2" id="KW-1185">Reference proteome</keyword>
<proteinExistence type="predicted"/>
<dbReference type="Pfam" id="PF10983">
    <property type="entry name" value="DUF2793"/>
    <property type="match status" value="1"/>
</dbReference>
<dbReference type="InterPro" id="IPR021251">
    <property type="entry name" value="DUF2793"/>
</dbReference>
<comment type="caution">
    <text evidence="1">The sequence shown here is derived from an EMBL/GenBank/DDBJ whole genome shotgun (WGS) entry which is preliminary data.</text>
</comment>
<evidence type="ECO:0000313" key="2">
    <source>
        <dbReference type="Proteomes" id="UP000239736"/>
    </source>
</evidence>
<dbReference type="EMBL" id="PRDS01000009">
    <property type="protein sequence ID" value="PPB79750.1"/>
    <property type="molecule type" value="Genomic_DNA"/>
</dbReference>
<sequence length="261" mass="27125">MSNTVNLLLPYLQAAQAQKHVTHNDALRLLDGIVQLSVVDRDLTAPPASPADGARYLVAPGATGAWAGWDGSIAYWVDGAWMRLPPRTGWRAWVEDEGVTIVYDGAAWNAATPSVGDLADVDLSGLADGDTIVWDATNLVWVPGQTGGVQGYDIRTGFFDAPDASELIDAIPVVRDILFPANFAGSVAFVATPPSQAFVLSVRDDGTEIGTVTISTAGAATFATTAGQPVTVASGSKLDFVAPSTADTAIAGLWITLKGEA</sequence>
<dbReference type="Proteomes" id="UP000239736">
    <property type="component" value="Unassembled WGS sequence"/>
</dbReference>
<name>A0A2S5JEC6_9RHOB</name>
<dbReference type="AlphaFoldDB" id="A0A2S5JEC6"/>
<organism evidence="1 2">
    <name type="scientific">Albidovulum inexpectatum</name>
    <dbReference type="NCBI Taxonomy" id="196587"/>
    <lineage>
        <taxon>Bacteria</taxon>
        <taxon>Pseudomonadati</taxon>
        <taxon>Pseudomonadota</taxon>
        <taxon>Alphaproteobacteria</taxon>
        <taxon>Rhodobacterales</taxon>
        <taxon>Paracoccaceae</taxon>
        <taxon>Albidovulum</taxon>
    </lineage>
</organism>
<dbReference type="OrthoDB" id="564699at2"/>
<protein>
    <submittedName>
        <fullName evidence="1">Uncharacterized protein DUF2793</fullName>
    </submittedName>
</protein>
<dbReference type="RefSeq" id="WP_104072233.1">
    <property type="nucleotide sequence ID" value="NZ_PRDS01000009.1"/>
</dbReference>
<evidence type="ECO:0000313" key="1">
    <source>
        <dbReference type="EMBL" id="PPB79750.1"/>
    </source>
</evidence>
<gene>
    <name evidence="1" type="ORF">LV82_02541</name>
</gene>
<accession>A0A2S5JEC6</accession>